<comment type="caution">
    <text evidence="1">The sequence shown here is derived from an EMBL/GenBank/DDBJ whole genome shotgun (WGS) entry which is preliminary data.</text>
</comment>
<accession>A0ABM8YLU1</accession>
<organism evidence="1 2">
    <name type="scientific">Sutcliffiella rhizosphaerae</name>
    <dbReference type="NCBI Taxonomy" id="2880967"/>
    <lineage>
        <taxon>Bacteria</taxon>
        <taxon>Bacillati</taxon>
        <taxon>Bacillota</taxon>
        <taxon>Bacilli</taxon>
        <taxon>Bacillales</taxon>
        <taxon>Bacillaceae</taxon>
        <taxon>Sutcliffiella</taxon>
    </lineage>
</organism>
<proteinExistence type="predicted"/>
<gene>
    <name evidence="1" type="ORF">BACCIP111883_01660</name>
</gene>
<evidence type="ECO:0000313" key="2">
    <source>
        <dbReference type="Proteomes" id="UP000789833"/>
    </source>
</evidence>
<dbReference type="Proteomes" id="UP000789833">
    <property type="component" value="Unassembled WGS sequence"/>
</dbReference>
<evidence type="ECO:0008006" key="3">
    <source>
        <dbReference type="Google" id="ProtNLM"/>
    </source>
</evidence>
<dbReference type="InterPro" id="IPR013783">
    <property type="entry name" value="Ig-like_fold"/>
</dbReference>
<sequence length="462" mass="53182">MSNIFKLCLISIFIFSMFFLVQDKGSTLAENTEWEVTVIPSSHSISFEWEDIGQTYVITQKNIEQWEVNTTNGKEEMKLVDEIIYNGSSSKFSQEDLDSKTRYEFEVSALDKEKNVLYTSNIDVSTLIEEGINSFSKRSFKQEKTPKEIFEESQIIANYHDNSLNIQWINLPSHDNVFEVYVDKVKISTVTETDNYSIELKDYEEHLYSVVSFTKKSQEEIDEIKQKAKENNINLTDEMLEKLSYQEFELSIVYKPSLNKVNSLAFSSQSTFIPMYTLQYSTFIPMKLAPNPVRYLPTKGGRIAYFSGDSRGFDFWSNSFRTRFNVNVLFGSSSKSVFYFPYTGLTKAYDAKGNFLDSKSAPAANDMWLTNIDKSKSNQISFKMNHASANPFTFPSPDINYEVAVTVQANGRVVANGWHDKAPSHEFYIVPYESDHVGTLYRQWHTDFLALFGVTTIWSVTR</sequence>
<dbReference type="RefSeq" id="WP_230500793.1">
    <property type="nucleotide sequence ID" value="NZ_CAKJTJ010000006.1"/>
</dbReference>
<name>A0ABM8YLU1_9BACI</name>
<dbReference type="EMBL" id="CAKJTJ010000006">
    <property type="protein sequence ID" value="CAG9620889.1"/>
    <property type="molecule type" value="Genomic_DNA"/>
</dbReference>
<evidence type="ECO:0000313" key="1">
    <source>
        <dbReference type="EMBL" id="CAG9620889.1"/>
    </source>
</evidence>
<keyword evidence="2" id="KW-1185">Reference proteome</keyword>
<dbReference type="InterPro" id="IPR021631">
    <property type="entry name" value="DUF3238"/>
</dbReference>
<dbReference type="Gene3D" id="2.60.40.10">
    <property type="entry name" value="Immunoglobulins"/>
    <property type="match status" value="1"/>
</dbReference>
<dbReference type="Pfam" id="PF11579">
    <property type="entry name" value="DUF3238"/>
    <property type="match status" value="1"/>
</dbReference>
<reference evidence="1 2" key="1">
    <citation type="submission" date="2021-10" db="EMBL/GenBank/DDBJ databases">
        <authorList>
            <person name="Criscuolo A."/>
        </authorList>
    </citation>
    <scope>NUCLEOTIDE SEQUENCE [LARGE SCALE GENOMIC DNA]</scope>
    <source>
        <strain evidence="2">CIP 111883</strain>
    </source>
</reference>
<protein>
    <recommendedName>
        <fullName evidence="3">Fibronectin type-III domain-containing protein</fullName>
    </recommendedName>
</protein>